<name>A0A2A4JY64_HELVI</name>
<keyword evidence="1" id="KW-0472">Membrane</keyword>
<dbReference type="GO" id="GO:0016747">
    <property type="term" value="F:acyltransferase activity, transferring groups other than amino-acyl groups"/>
    <property type="evidence" value="ECO:0007669"/>
    <property type="project" value="InterPro"/>
</dbReference>
<feature type="transmembrane region" description="Helical" evidence="1">
    <location>
        <begin position="488"/>
        <end position="508"/>
    </location>
</feature>
<reference evidence="5" key="1">
    <citation type="submission" date="2017-09" db="EMBL/GenBank/DDBJ databases">
        <title>Contemporary evolution of a Lepidopteran species, Heliothis virescens, in response to modern agricultural practices.</title>
        <authorList>
            <person name="Fritz M.L."/>
            <person name="Deyonke A.M."/>
            <person name="Papanicolaou A."/>
            <person name="Micinski S."/>
            <person name="Westbrook J."/>
            <person name="Gould F."/>
        </authorList>
    </citation>
    <scope>NUCLEOTIDE SEQUENCE [LARGE SCALE GENOMIC DNA]</scope>
    <source>
        <strain evidence="5">HvINT-</strain>
        <tissue evidence="5">Whole body</tissue>
    </source>
</reference>
<feature type="domain" description="Nose resistant-to-fluoxetine protein N-terminal" evidence="4">
    <location>
        <begin position="45"/>
        <end position="159"/>
    </location>
</feature>
<feature type="domain" description="Acyltransferase 3" evidence="3">
    <location>
        <begin position="406"/>
        <end position="751"/>
    </location>
</feature>
<dbReference type="Pfam" id="PF20146">
    <property type="entry name" value="NRF"/>
    <property type="match status" value="2"/>
</dbReference>
<evidence type="ECO:0000256" key="2">
    <source>
        <dbReference type="SAM" id="SignalP"/>
    </source>
</evidence>
<keyword evidence="2" id="KW-0732">Signal</keyword>
<feature type="transmembrane region" description="Helical" evidence="1">
    <location>
        <begin position="409"/>
        <end position="432"/>
    </location>
</feature>
<feature type="transmembrane region" description="Helical" evidence="1">
    <location>
        <begin position="988"/>
        <end position="1012"/>
    </location>
</feature>
<comment type="caution">
    <text evidence="5">The sequence shown here is derived from an EMBL/GenBank/DDBJ whole genome shotgun (WGS) entry which is preliminary data.</text>
</comment>
<organism evidence="5">
    <name type="scientific">Heliothis virescens</name>
    <name type="common">Tobacco budworm moth</name>
    <dbReference type="NCBI Taxonomy" id="7102"/>
    <lineage>
        <taxon>Eukaryota</taxon>
        <taxon>Metazoa</taxon>
        <taxon>Ecdysozoa</taxon>
        <taxon>Arthropoda</taxon>
        <taxon>Hexapoda</taxon>
        <taxon>Insecta</taxon>
        <taxon>Pterygota</taxon>
        <taxon>Neoptera</taxon>
        <taxon>Endopterygota</taxon>
        <taxon>Lepidoptera</taxon>
        <taxon>Glossata</taxon>
        <taxon>Ditrysia</taxon>
        <taxon>Noctuoidea</taxon>
        <taxon>Noctuidae</taxon>
        <taxon>Heliothinae</taxon>
        <taxon>Heliothis</taxon>
    </lineage>
</organism>
<keyword evidence="1" id="KW-1133">Transmembrane helix</keyword>
<evidence type="ECO:0000259" key="3">
    <source>
        <dbReference type="Pfam" id="PF01757"/>
    </source>
</evidence>
<dbReference type="PANTHER" id="PTHR11161:SF0">
    <property type="entry name" value="O-ACYLTRANSFERASE LIKE PROTEIN"/>
    <property type="match status" value="1"/>
</dbReference>
<feature type="transmembrane region" description="Helical" evidence="1">
    <location>
        <begin position="660"/>
        <end position="684"/>
    </location>
</feature>
<proteinExistence type="predicted"/>
<dbReference type="InterPro" id="IPR006621">
    <property type="entry name" value="Nose-resist-to-fluoxetine_N"/>
</dbReference>
<dbReference type="PANTHER" id="PTHR11161">
    <property type="entry name" value="O-ACYLTRANSFERASE"/>
    <property type="match status" value="1"/>
</dbReference>
<dbReference type="Pfam" id="PF01757">
    <property type="entry name" value="Acyl_transf_3"/>
    <property type="match status" value="1"/>
</dbReference>
<feature type="transmembrane region" description="Helical" evidence="1">
    <location>
        <begin position="548"/>
        <end position="568"/>
    </location>
</feature>
<dbReference type="AlphaFoldDB" id="A0A2A4JY64"/>
<feature type="transmembrane region" description="Helical" evidence="1">
    <location>
        <begin position="575"/>
        <end position="598"/>
    </location>
</feature>
<accession>A0A2A4JY64</accession>
<sequence length="1027" mass="114947">MWSILYVFILFASVSSDYAPESGSSIDALIQRLQLDTWTHEEAPCLQKMLILLDNVKNHTLWASWIWNANTVPTGNLFGSMINYGNYDQCLKPPWLHTHPQLSTKYCVARLTLADEPKIAPEYDPYGSVEEYLNSPTSSGLPANQLVWGLCVPAACDARGAARLGAALCDVSNCAPHAPAVAVEHCQTAGDTTPYTAGFYVFIDLWNANTVPTGNLFGSMINYGNYDQCLKPPWLHTHPQLSTKYCVARLTLADEPKIAPEYDPYGSVEEYLNSPTSSGLPANQLVWGLCVPAACDARGAARLGAALCDVSNCAPHAPAVAVEHCQTAGDTTPYTAGFYVFITILVSAIITAVVSTFYRMQTPSDEHTLECLDDDHSLQTLITESFDIRRNYADLVKENKHEIRMMNGIRFIVATAVIAIHELFYTLILGIVNTRDFNTAIEGPTGLLLHADVVVDTFFAMSGLLYIKGLLANSYKNQNLFKVLWKRYVRLIGAFSVVIFYLCSVSDFTGSGPHWPQFSHFEPEVCRRTWRKSLLMLSTSVDDMCDLVTWYIPCDYQLGILATVLFYFYKKDRRLGLAAFVTSAVLSFIIPAVLTYWYRLPVVHFANVGKWFLTYRDYWEVSYTYMASYSRAGAYLVGVAMGYLMTLYNPADYRKTVSLFWSIVGIAVSLIAMLCVFSLGWFYLLTEYEPLEAAVVAATNRVVWATAICCIIGVCEYGTVPFVTDLLSLPIFTPLSRLSYGIYMIHPLLIQRRIFAQRGPITFDALTMVIDTFGDLTIATGLSFAMWLFIEAPFINLCNHLLFNNAKSIPSDVIKQNGVHKQNGEIKAKLFKWFLTYRDYWEVSYTYMASYSRAGAYLVGVAMGYLMTLYNPADYRKTVSLFWSIVGIAVSLIAMLCVFSLGWFYLLTEYEPLEAAVVAATNRVVWATAICCIIGVCEYGTVPFVTDLLSLPIFTPLSRLSYGIYMIHPLLIQRRIFAQRGPITFDALTMVIDTFGDLTIATGLSFAMWLFIEAPFINLCNHLLFNK</sequence>
<feature type="transmembrane region" description="Helical" evidence="1">
    <location>
        <begin position="447"/>
        <end position="467"/>
    </location>
</feature>
<feature type="domain" description="Nose resistant-to-fluoxetine protein N-terminal" evidence="4">
    <location>
        <begin position="211"/>
        <end position="298"/>
    </location>
</feature>
<feature type="transmembrane region" description="Helical" evidence="1">
    <location>
        <begin position="766"/>
        <end position="790"/>
    </location>
</feature>
<feature type="transmembrane region" description="Helical" evidence="1">
    <location>
        <begin position="882"/>
        <end position="906"/>
    </location>
</feature>
<gene>
    <name evidence="5" type="ORF">B5V51_9767</name>
</gene>
<evidence type="ECO:0000313" key="5">
    <source>
        <dbReference type="EMBL" id="PCG76332.1"/>
    </source>
</evidence>
<dbReference type="InterPro" id="IPR052728">
    <property type="entry name" value="O2_lipid_transport_reg"/>
</dbReference>
<evidence type="ECO:0000259" key="4">
    <source>
        <dbReference type="Pfam" id="PF20146"/>
    </source>
</evidence>
<protein>
    <submittedName>
        <fullName evidence="5">Uncharacterized protein</fullName>
    </submittedName>
</protein>
<feature type="transmembrane region" description="Helical" evidence="1">
    <location>
        <begin position="336"/>
        <end position="358"/>
    </location>
</feature>
<dbReference type="EMBL" id="NWSH01000450">
    <property type="protein sequence ID" value="PCG76332.1"/>
    <property type="molecule type" value="Genomic_DNA"/>
</dbReference>
<evidence type="ECO:0000256" key="1">
    <source>
        <dbReference type="SAM" id="Phobius"/>
    </source>
</evidence>
<feature type="transmembrane region" description="Helical" evidence="1">
    <location>
        <begin position="632"/>
        <end position="648"/>
    </location>
</feature>
<feature type="chain" id="PRO_5013217991" evidence="2">
    <location>
        <begin position="17"/>
        <end position="1027"/>
    </location>
</feature>
<feature type="signal peptide" evidence="2">
    <location>
        <begin position="1"/>
        <end position="16"/>
    </location>
</feature>
<dbReference type="InterPro" id="IPR002656">
    <property type="entry name" value="Acyl_transf_3_dom"/>
</dbReference>
<keyword evidence="1" id="KW-0812">Transmembrane</keyword>
<feature type="transmembrane region" description="Helical" evidence="1">
    <location>
        <begin position="854"/>
        <end position="870"/>
    </location>
</feature>